<proteinExistence type="predicted"/>
<dbReference type="Gene3D" id="1.10.260.40">
    <property type="entry name" value="lambda repressor-like DNA-binding domains"/>
    <property type="match status" value="1"/>
</dbReference>
<comment type="caution">
    <text evidence="2">The sequence shown here is derived from an EMBL/GenBank/DDBJ whole genome shotgun (WGS) entry which is preliminary data.</text>
</comment>
<dbReference type="InterPro" id="IPR001387">
    <property type="entry name" value="Cro/C1-type_HTH"/>
</dbReference>
<reference evidence="2 3" key="1">
    <citation type="submission" date="2022-05" db="EMBL/GenBank/DDBJ databases">
        <authorList>
            <person name="Jo J.-H."/>
            <person name="Im W.-T."/>
        </authorList>
    </citation>
    <scope>NUCLEOTIDE SEQUENCE [LARGE SCALE GENOMIC DNA]</scope>
    <source>
        <strain evidence="2 3">NSE70-1</strain>
    </source>
</reference>
<dbReference type="EMBL" id="JAMGBA010000001">
    <property type="protein sequence ID" value="MCL6698401.1"/>
    <property type="molecule type" value="Genomic_DNA"/>
</dbReference>
<evidence type="ECO:0000259" key="1">
    <source>
        <dbReference type="PROSITE" id="PS50943"/>
    </source>
</evidence>
<dbReference type="PROSITE" id="PS50943">
    <property type="entry name" value="HTH_CROC1"/>
    <property type="match status" value="1"/>
</dbReference>
<accession>A0ABT0RUC3</accession>
<protein>
    <submittedName>
        <fullName evidence="2">Helix-turn-helix transcriptional regulator</fullName>
    </submittedName>
</protein>
<evidence type="ECO:0000313" key="2">
    <source>
        <dbReference type="EMBL" id="MCL6698401.1"/>
    </source>
</evidence>
<evidence type="ECO:0000313" key="3">
    <source>
        <dbReference type="Proteomes" id="UP001203410"/>
    </source>
</evidence>
<feature type="domain" description="HTH cro/C1-type" evidence="1">
    <location>
        <begin position="17"/>
        <end position="71"/>
    </location>
</feature>
<dbReference type="SUPFAM" id="SSF47413">
    <property type="entry name" value="lambda repressor-like DNA-binding domains"/>
    <property type="match status" value="1"/>
</dbReference>
<dbReference type="SMART" id="SM00530">
    <property type="entry name" value="HTH_XRE"/>
    <property type="match status" value="1"/>
</dbReference>
<name>A0ABT0RUC3_9SPHN</name>
<organism evidence="2 3">
    <name type="scientific">Sphingomonas caseinilyticus</name>
    <dbReference type="NCBI Taxonomy" id="2908205"/>
    <lineage>
        <taxon>Bacteria</taxon>
        <taxon>Pseudomonadati</taxon>
        <taxon>Pseudomonadota</taxon>
        <taxon>Alphaproteobacteria</taxon>
        <taxon>Sphingomonadales</taxon>
        <taxon>Sphingomonadaceae</taxon>
        <taxon>Sphingomonas</taxon>
    </lineage>
</organism>
<sequence>MHVDVEIEGGEAIALRVREELARRRLSRQWLADEARVSLSTLEKALAGRRPFTLATVVRLEDALGTSLRGVPAPTVHTFAPESMGAYARPAVQWLEGSYLTLRPSFSEQGAVFAYLTEIGWDDVKGHLVFSEAGRLDAQYEQKGFVSFPNLSGAIYLVTISDGQYRLALLNRPVGGGTICGILMTLAAGQGAQLIPSAVPIALVPMAGRPEPQLGVVRHGDAAYEEYRSCVDRIAEGGFALFPV</sequence>
<gene>
    <name evidence="2" type="ORF">LZ496_06345</name>
</gene>
<dbReference type="Proteomes" id="UP001203410">
    <property type="component" value="Unassembled WGS sequence"/>
</dbReference>
<dbReference type="InterPro" id="IPR010982">
    <property type="entry name" value="Lambda_DNA-bd_dom_sf"/>
</dbReference>
<dbReference type="RefSeq" id="WP_249903742.1">
    <property type="nucleotide sequence ID" value="NZ_JAMGBA010000001.1"/>
</dbReference>
<keyword evidence="3" id="KW-1185">Reference proteome</keyword>
<dbReference type="CDD" id="cd00093">
    <property type="entry name" value="HTH_XRE"/>
    <property type="match status" value="1"/>
</dbReference>